<dbReference type="InterPro" id="IPR025877">
    <property type="entry name" value="MobA-like_NTP_Trfase"/>
</dbReference>
<dbReference type="InterPro" id="IPR002575">
    <property type="entry name" value="Aminoglycoside_PTrfase"/>
</dbReference>
<dbReference type="GO" id="GO:0016779">
    <property type="term" value="F:nucleotidyltransferase activity"/>
    <property type="evidence" value="ECO:0007669"/>
    <property type="project" value="UniProtKB-ARBA"/>
</dbReference>
<evidence type="ECO:0000259" key="2">
    <source>
        <dbReference type="Pfam" id="PF12804"/>
    </source>
</evidence>
<dbReference type="SUPFAM" id="SSF53448">
    <property type="entry name" value="Nucleotide-diphospho-sugar transferases"/>
    <property type="match status" value="1"/>
</dbReference>
<dbReference type="STRING" id="203124.Tery_3106"/>
<protein>
    <recommendedName>
        <fullName evidence="4">MobA-like NTP transferase domain-containing protein</fullName>
    </recommendedName>
</protein>
<name>Q10ZT5_TRIEI</name>
<accession>Q10ZT5</accession>
<evidence type="ECO:0000259" key="1">
    <source>
        <dbReference type="Pfam" id="PF01636"/>
    </source>
</evidence>
<dbReference type="Gene3D" id="3.90.1200.10">
    <property type="match status" value="1"/>
</dbReference>
<dbReference type="Gene3D" id="3.90.550.10">
    <property type="entry name" value="Spore Coat Polysaccharide Biosynthesis Protein SpsA, Chain A"/>
    <property type="match status" value="1"/>
</dbReference>
<dbReference type="HOGENOM" id="CLU_028807_0_0_3"/>
<dbReference type="SUPFAM" id="SSF56112">
    <property type="entry name" value="Protein kinase-like (PK-like)"/>
    <property type="match status" value="1"/>
</dbReference>
<evidence type="ECO:0008006" key="4">
    <source>
        <dbReference type="Google" id="ProtNLM"/>
    </source>
</evidence>
<dbReference type="InterPro" id="IPR029044">
    <property type="entry name" value="Nucleotide-diphossugar_trans"/>
</dbReference>
<dbReference type="RefSeq" id="WP_011612587.1">
    <property type="nucleotide sequence ID" value="NC_008312.1"/>
</dbReference>
<feature type="domain" description="Aminoglycoside phosphotransferase" evidence="1">
    <location>
        <begin position="224"/>
        <end position="423"/>
    </location>
</feature>
<feature type="domain" description="MobA-like NTP transferase" evidence="2">
    <location>
        <begin position="13"/>
        <end position="112"/>
    </location>
</feature>
<dbReference type="AlphaFoldDB" id="Q10ZT5"/>
<gene>
    <name evidence="3" type="ordered locus">Tery_3106</name>
</gene>
<dbReference type="Pfam" id="PF01636">
    <property type="entry name" value="APH"/>
    <property type="match status" value="1"/>
</dbReference>
<dbReference type="OrthoDB" id="9814110at2"/>
<dbReference type="Pfam" id="PF12804">
    <property type="entry name" value="NTP_transf_3"/>
    <property type="match status" value="1"/>
</dbReference>
<dbReference type="InterPro" id="IPR011009">
    <property type="entry name" value="Kinase-like_dom_sf"/>
</dbReference>
<dbReference type="eggNOG" id="COG1208">
    <property type="taxonomic scope" value="Bacteria"/>
</dbReference>
<evidence type="ECO:0000313" key="3">
    <source>
        <dbReference type="EMBL" id="ABG52239.1"/>
    </source>
</evidence>
<reference evidence="3" key="1">
    <citation type="submission" date="2006-06" db="EMBL/GenBank/DDBJ databases">
        <title>Complete sequence of Trichodesmium erythraeum IMS101.</title>
        <authorList>
            <consortium name="US DOE Joint Genome Institute"/>
            <person name="Copeland A."/>
            <person name="Lucas S."/>
            <person name="Lapidus A."/>
            <person name="Barry K."/>
            <person name="Detter J.C."/>
            <person name="Glavina del Rio T."/>
            <person name="Hammon N."/>
            <person name="Israni S."/>
            <person name="Dalin E."/>
            <person name="Tice H."/>
            <person name="Pitluck S."/>
            <person name="Kiss H."/>
            <person name="Munk A.C."/>
            <person name="Brettin T."/>
            <person name="Bruce D."/>
            <person name="Han C."/>
            <person name="Tapia R."/>
            <person name="Gilna P."/>
            <person name="Schmutz J."/>
            <person name="Larimer F."/>
            <person name="Land M."/>
            <person name="Hauser L."/>
            <person name="Kyrpides N."/>
            <person name="Kim E."/>
            <person name="Richardson P."/>
        </authorList>
    </citation>
    <scope>NUCLEOTIDE SEQUENCE [LARGE SCALE GENOMIC DNA]</scope>
    <source>
        <strain evidence="3">IMS101</strain>
    </source>
</reference>
<proteinExistence type="predicted"/>
<organism evidence="3">
    <name type="scientific">Trichodesmium erythraeum (strain IMS101)</name>
    <dbReference type="NCBI Taxonomy" id="203124"/>
    <lineage>
        <taxon>Bacteria</taxon>
        <taxon>Bacillati</taxon>
        <taxon>Cyanobacteriota</taxon>
        <taxon>Cyanophyceae</taxon>
        <taxon>Oscillatoriophycideae</taxon>
        <taxon>Oscillatoriales</taxon>
        <taxon>Microcoleaceae</taxon>
        <taxon>Trichodesmium</taxon>
    </lineage>
</organism>
<sequence>MKLQEIPWVIAQAGGKGTRLKHYTWNKPKCLLSIASQPLLYHLFSHFPDSNFLVIGDYSYEVLDKYLQVFPPKVSVQLIQAKTKGTISGIDQALSYIPENNPFLLVWCDLLFEDIPDCKIEGKNWIGLSRSFPCRWSYDDTGNCLEEASSERGIAGFFVFHNKTVLKDIPSSGECVRWFAQKSIQFNELFLDHTYEFGTQEHIAEYQKQRPVNRFFNSVEIVGDQVIKKARIPEFETLIEREINWYRNAHSLGFNHLPTLISDQPMTISRITGVHPFELEVSYQQKREILSDIFQTLNKLHSCDRKQANAKTLIEVYLQKTYNRVNSVAQLIPHFEKPTIQVNGCLCRNPFHSQYENLISQLVAEIQVDNFMLIHGDPTFSNILVDNQDKVWLIDPRGYFGSSWLYGDPLYDWAKLYYSVVGDYDSFNRRRFQLKIIDQQVDISIESNGWQDLESMFVEKFANQIFVIRLLHSLIWLSLSGYVKDDYDSILASFYNGLFWLEDVLK</sequence>
<dbReference type="EMBL" id="CP000393">
    <property type="protein sequence ID" value="ABG52239.1"/>
    <property type="molecule type" value="Genomic_DNA"/>
</dbReference>
<dbReference type="KEGG" id="ter:Tery_3106"/>